<gene>
    <name evidence="1" type="ORF">SAMN05216302_10305</name>
</gene>
<dbReference type="Proteomes" id="UP000199533">
    <property type="component" value="Unassembled WGS sequence"/>
</dbReference>
<name>A0A1I4ERA8_9PROT</name>
<sequence length="142" mass="16202">MTISLQKPSLNWPVSESLQTKHIRKYPPFGKQLSELRRRGLIPAQRIIVSTDWKLGAVYPRIVIPADYQTNQLIFDYLAGLSVQIVHHDAETNLAAILAVEIMKVRPKTLVVFNFDHAKRGSQESSAFRLIHPSLEVIKNEF</sequence>
<dbReference type="AlphaFoldDB" id="A0A1I4ERA8"/>
<dbReference type="RefSeq" id="WP_244531935.1">
    <property type="nucleotide sequence ID" value="NZ_FOSP01000030.1"/>
</dbReference>
<organism evidence="1 2">
    <name type="scientific">Nitrosomonas aestuarii</name>
    <dbReference type="NCBI Taxonomy" id="52441"/>
    <lineage>
        <taxon>Bacteria</taxon>
        <taxon>Pseudomonadati</taxon>
        <taxon>Pseudomonadota</taxon>
        <taxon>Betaproteobacteria</taxon>
        <taxon>Nitrosomonadales</taxon>
        <taxon>Nitrosomonadaceae</taxon>
        <taxon>Nitrosomonas</taxon>
    </lineage>
</organism>
<dbReference type="EMBL" id="FOSP01000030">
    <property type="protein sequence ID" value="SFL07743.1"/>
    <property type="molecule type" value="Genomic_DNA"/>
</dbReference>
<dbReference type="STRING" id="52441.SAMN05216302_10305"/>
<reference evidence="2" key="1">
    <citation type="submission" date="2016-10" db="EMBL/GenBank/DDBJ databases">
        <authorList>
            <person name="Varghese N."/>
            <person name="Submissions S."/>
        </authorList>
    </citation>
    <scope>NUCLEOTIDE SEQUENCE [LARGE SCALE GENOMIC DNA]</scope>
    <source>
        <strain evidence="2">Nm69</strain>
    </source>
</reference>
<evidence type="ECO:0000313" key="2">
    <source>
        <dbReference type="Proteomes" id="UP000199533"/>
    </source>
</evidence>
<protein>
    <submittedName>
        <fullName evidence="1">Uncharacterized protein</fullName>
    </submittedName>
</protein>
<evidence type="ECO:0000313" key="1">
    <source>
        <dbReference type="EMBL" id="SFL07743.1"/>
    </source>
</evidence>
<accession>A0A1I4ERA8</accession>
<proteinExistence type="predicted"/>
<keyword evidence="2" id="KW-1185">Reference proteome</keyword>